<dbReference type="EMBL" id="LAZR01006995">
    <property type="protein sequence ID" value="KKM88176.1"/>
    <property type="molecule type" value="Genomic_DNA"/>
</dbReference>
<gene>
    <name evidence="2" type="ORF">LCGC14_1261340</name>
</gene>
<sequence>MNTVRKHTGAIRRRGRGFSLTEVIVALGILAVALPMVATTFLAGALENKESVESTIGMMTAENALAVVRASVSHSSLVKWKPGAMAQPEEIPQSLLDRDNLLWQPNREADGSVPAGNVKPIRFGCVVVVQRLGSGGNDYRMVAVPFRRFQQGVTVEKVTVTFDSKGHVTKHEVKLTGSTVSADIGYLVVRTALRP</sequence>
<dbReference type="AlphaFoldDB" id="A0A0F9LLR5"/>
<feature type="transmembrane region" description="Helical" evidence="1">
    <location>
        <begin position="20"/>
        <end position="46"/>
    </location>
</feature>
<evidence type="ECO:0000313" key="2">
    <source>
        <dbReference type="EMBL" id="KKM88176.1"/>
    </source>
</evidence>
<dbReference type="Pfam" id="PF07963">
    <property type="entry name" value="N_methyl"/>
    <property type="match status" value="1"/>
</dbReference>
<proteinExistence type="predicted"/>
<name>A0A0F9LLR5_9ZZZZ</name>
<protein>
    <submittedName>
        <fullName evidence="2">Uncharacterized protein</fullName>
    </submittedName>
</protein>
<comment type="caution">
    <text evidence="2">The sequence shown here is derived from an EMBL/GenBank/DDBJ whole genome shotgun (WGS) entry which is preliminary data.</text>
</comment>
<reference evidence="2" key="1">
    <citation type="journal article" date="2015" name="Nature">
        <title>Complex archaea that bridge the gap between prokaryotes and eukaryotes.</title>
        <authorList>
            <person name="Spang A."/>
            <person name="Saw J.H."/>
            <person name="Jorgensen S.L."/>
            <person name="Zaremba-Niedzwiedzka K."/>
            <person name="Martijn J."/>
            <person name="Lind A.E."/>
            <person name="van Eijk R."/>
            <person name="Schleper C."/>
            <person name="Guy L."/>
            <person name="Ettema T.J."/>
        </authorList>
    </citation>
    <scope>NUCLEOTIDE SEQUENCE</scope>
</reference>
<keyword evidence="1" id="KW-0812">Transmembrane</keyword>
<keyword evidence="1" id="KW-0472">Membrane</keyword>
<evidence type="ECO:0000256" key="1">
    <source>
        <dbReference type="SAM" id="Phobius"/>
    </source>
</evidence>
<accession>A0A0F9LLR5</accession>
<dbReference type="NCBIfam" id="TIGR02532">
    <property type="entry name" value="IV_pilin_GFxxxE"/>
    <property type="match status" value="1"/>
</dbReference>
<organism evidence="2">
    <name type="scientific">marine sediment metagenome</name>
    <dbReference type="NCBI Taxonomy" id="412755"/>
    <lineage>
        <taxon>unclassified sequences</taxon>
        <taxon>metagenomes</taxon>
        <taxon>ecological metagenomes</taxon>
    </lineage>
</organism>
<keyword evidence="1" id="KW-1133">Transmembrane helix</keyword>
<dbReference type="InterPro" id="IPR012902">
    <property type="entry name" value="N_methyl_site"/>
</dbReference>